<reference evidence="5 6" key="1">
    <citation type="submission" date="2019-04" db="EMBL/GenBank/DDBJ databases">
        <title>Rhizobium terrae sp. nov., isolated from a paddy soil.</title>
        <authorList>
            <person name="Lin S.-Y."/>
            <person name="Hameed A."/>
            <person name="Huang H.-I."/>
            <person name="Young C.-C."/>
        </authorList>
    </citation>
    <scope>NUCLEOTIDE SEQUENCE [LARGE SCALE GENOMIC DNA]</scope>
    <source>
        <strain evidence="5 6">CC-HIH110</strain>
    </source>
</reference>
<dbReference type="Pfam" id="PF12833">
    <property type="entry name" value="HTH_18"/>
    <property type="match status" value="1"/>
</dbReference>
<dbReference type="Gene3D" id="2.60.120.10">
    <property type="entry name" value="Jelly Rolls"/>
    <property type="match status" value="1"/>
</dbReference>
<keyword evidence="1" id="KW-0805">Transcription regulation</keyword>
<name>A0A4S3ZTB7_9HYPH</name>
<gene>
    <name evidence="5" type="ORF">E6C51_13670</name>
</gene>
<dbReference type="SMART" id="SM00342">
    <property type="entry name" value="HTH_ARAC"/>
    <property type="match status" value="1"/>
</dbReference>
<dbReference type="GO" id="GO:0043565">
    <property type="term" value="F:sequence-specific DNA binding"/>
    <property type="evidence" value="ECO:0007669"/>
    <property type="project" value="InterPro"/>
</dbReference>
<protein>
    <submittedName>
        <fullName evidence="5">Helix-turn-helix transcriptional regulator</fullName>
    </submittedName>
</protein>
<dbReference type="InterPro" id="IPR020449">
    <property type="entry name" value="Tscrpt_reg_AraC-type_HTH"/>
</dbReference>
<dbReference type="EMBL" id="SSOA01000007">
    <property type="protein sequence ID" value="THF48927.1"/>
    <property type="molecule type" value="Genomic_DNA"/>
</dbReference>
<dbReference type="SUPFAM" id="SSF46689">
    <property type="entry name" value="Homeodomain-like"/>
    <property type="match status" value="2"/>
</dbReference>
<sequence>MSIAQFSVFSSLKESPCAQNLASLNLGFGQSAAIWSNANDRVRYARPDGHTISLYLEGGTGTRRVDGAAKNGWPGALCVMPQGASSEWEITESFRFVHLYVQDQELRRAYTETFDQDCRLMVMPEVTFDNAPALERSLRGLACAVQNGDSLAAEQATATALTHLFVHPRYGGASNITIKGGLSPLLRNRLIDYIENHLHLPITLQTLADIAGLSPFHLQRMFLLSCGLSPADWLLRRRLAKAKTLLASQDPIAQIASACGFSSQSHMTRVFKEATGCTPSVYRGQVRSDT</sequence>
<dbReference type="InterPro" id="IPR014710">
    <property type="entry name" value="RmlC-like_jellyroll"/>
</dbReference>
<evidence type="ECO:0000313" key="6">
    <source>
        <dbReference type="Proteomes" id="UP000310754"/>
    </source>
</evidence>
<evidence type="ECO:0000259" key="4">
    <source>
        <dbReference type="PROSITE" id="PS01124"/>
    </source>
</evidence>
<dbReference type="AlphaFoldDB" id="A0A4S3ZTB7"/>
<dbReference type="InterPro" id="IPR018060">
    <property type="entry name" value="HTH_AraC"/>
</dbReference>
<accession>A0A4S3ZTB7</accession>
<dbReference type="PANTHER" id="PTHR46796">
    <property type="entry name" value="HTH-TYPE TRANSCRIPTIONAL ACTIVATOR RHAS-RELATED"/>
    <property type="match status" value="1"/>
</dbReference>
<keyword evidence="6" id="KW-1185">Reference proteome</keyword>
<evidence type="ECO:0000256" key="2">
    <source>
        <dbReference type="ARBA" id="ARBA00023125"/>
    </source>
</evidence>
<evidence type="ECO:0000256" key="3">
    <source>
        <dbReference type="ARBA" id="ARBA00023163"/>
    </source>
</evidence>
<keyword evidence="2" id="KW-0238">DNA-binding</keyword>
<dbReference type="PROSITE" id="PS01124">
    <property type="entry name" value="HTH_ARAC_FAMILY_2"/>
    <property type="match status" value="1"/>
</dbReference>
<keyword evidence="3" id="KW-0804">Transcription</keyword>
<organism evidence="5 6">
    <name type="scientific">Allorhizobium terrae</name>
    <dbReference type="NCBI Taxonomy" id="1848972"/>
    <lineage>
        <taxon>Bacteria</taxon>
        <taxon>Pseudomonadati</taxon>
        <taxon>Pseudomonadota</taxon>
        <taxon>Alphaproteobacteria</taxon>
        <taxon>Hyphomicrobiales</taxon>
        <taxon>Rhizobiaceae</taxon>
        <taxon>Rhizobium/Agrobacterium group</taxon>
        <taxon>Allorhizobium</taxon>
    </lineage>
</organism>
<dbReference type="Proteomes" id="UP000310754">
    <property type="component" value="Unassembled WGS sequence"/>
</dbReference>
<evidence type="ECO:0000313" key="5">
    <source>
        <dbReference type="EMBL" id="THF48927.1"/>
    </source>
</evidence>
<dbReference type="PRINTS" id="PR00032">
    <property type="entry name" value="HTHARAC"/>
</dbReference>
<dbReference type="Gene3D" id="1.10.10.60">
    <property type="entry name" value="Homeodomain-like"/>
    <property type="match status" value="2"/>
</dbReference>
<dbReference type="InterPro" id="IPR009057">
    <property type="entry name" value="Homeodomain-like_sf"/>
</dbReference>
<dbReference type="PANTHER" id="PTHR46796:SF6">
    <property type="entry name" value="ARAC SUBFAMILY"/>
    <property type="match status" value="1"/>
</dbReference>
<proteinExistence type="predicted"/>
<feature type="domain" description="HTH araC/xylS-type" evidence="4">
    <location>
        <begin position="188"/>
        <end position="285"/>
    </location>
</feature>
<evidence type="ECO:0000256" key="1">
    <source>
        <dbReference type="ARBA" id="ARBA00023015"/>
    </source>
</evidence>
<dbReference type="InterPro" id="IPR050204">
    <property type="entry name" value="AraC_XylS_family_regulators"/>
</dbReference>
<dbReference type="GO" id="GO:0003700">
    <property type="term" value="F:DNA-binding transcription factor activity"/>
    <property type="evidence" value="ECO:0007669"/>
    <property type="project" value="InterPro"/>
</dbReference>
<comment type="caution">
    <text evidence="5">The sequence shown here is derived from an EMBL/GenBank/DDBJ whole genome shotgun (WGS) entry which is preliminary data.</text>
</comment>